<evidence type="ECO:0000313" key="2">
    <source>
        <dbReference type="Proteomes" id="UP000789920"/>
    </source>
</evidence>
<feature type="non-terminal residue" evidence="1">
    <location>
        <position position="1"/>
    </location>
</feature>
<organism evidence="1 2">
    <name type="scientific">Racocetra persica</name>
    <dbReference type="NCBI Taxonomy" id="160502"/>
    <lineage>
        <taxon>Eukaryota</taxon>
        <taxon>Fungi</taxon>
        <taxon>Fungi incertae sedis</taxon>
        <taxon>Mucoromycota</taxon>
        <taxon>Glomeromycotina</taxon>
        <taxon>Glomeromycetes</taxon>
        <taxon>Diversisporales</taxon>
        <taxon>Gigasporaceae</taxon>
        <taxon>Racocetra</taxon>
    </lineage>
</organism>
<keyword evidence="2" id="KW-1185">Reference proteome</keyword>
<gene>
    <name evidence="1" type="ORF">RPERSI_LOCUS19881</name>
</gene>
<protein>
    <submittedName>
        <fullName evidence="1">29079_t:CDS:1</fullName>
    </submittedName>
</protein>
<evidence type="ECO:0000313" key="1">
    <source>
        <dbReference type="EMBL" id="CAG8795021.1"/>
    </source>
</evidence>
<accession>A0ACA9RJ68</accession>
<comment type="caution">
    <text evidence="1">The sequence shown here is derived from an EMBL/GenBank/DDBJ whole genome shotgun (WGS) entry which is preliminary data.</text>
</comment>
<name>A0ACA9RJ68_9GLOM</name>
<dbReference type="EMBL" id="CAJVQC010055121">
    <property type="protein sequence ID" value="CAG8795021.1"/>
    <property type="molecule type" value="Genomic_DNA"/>
</dbReference>
<sequence>IFFVPNMRGNELMNEQRDQIISAHLANANAPKISAVLSIAHTTVYDTIDHYKKTGSPHSKK</sequence>
<reference evidence="1" key="1">
    <citation type="submission" date="2021-06" db="EMBL/GenBank/DDBJ databases">
        <authorList>
            <person name="Kallberg Y."/>
            <person name="Tangrot J."/>
            <person name="Rosling A."/>
        </authorList>
    </citation>
    <scope>NUCLEOTIDE SEQUENCE</scope>
    <source>
        <strain evidence="1">MA461A</strain>
    </source>
</reference>
<proteinExistence type="predicted"/>
<dbReference type="Proteomes" id="UP000789920">
    <property type="component" value="Unassembled WGS sequence"/>
</dbReference>